<keyword evidence="3" id="KW-1185">Reference proteome</keyword>
<sequence>KEGKVTVERTLPHTITDWVGYTACISPTHGLGIAPPTTITGFQPFFLDYSLPYSVKRGEMLRMKVSLFNYMQHSL</sequence>
<reference evidence="2 3" key="1">
    <citation type="journal article" date="2019" name="Philos. Trans. R. Soc. Lond., B, Biol. Sci.">
        <title>Ant behaviour and brain gene expression of defending hosts depend on the ecological success of the intruding social parasite.</title>
        <authorList>
            <person name="Kaur R."/>
            <person name="Stoldt M."/>
            <person name="Jongepier E."/>
            <person name="Feldmeyer B."/>
            <person name="Menzel F."/>
            <person name="Bornberg-Bauer E."/>
            <person name="Foitzik S."/>
        </authorList>
    </citation>
    <scope>NUCLEOTIDE SEQUENCE [LARGE SCALE GENOMIC DNA]</scope>
    <source>
        <tissue evidence="2">Whole body</tissue>
    </source>
</reference>
<dbReference type="AlphaFoldDB" id="A0A4S2KU24"/>
<dbReference type="PANTHER" id="PTHR11412">
    <property type="entry name" value="MACROGLOBULIN / COMPLEMENT"/>
    <property type="match status" value="1"/>
</dbReference>
<comment type="caution">
    <text evidence="2">The sequence shown here is derived from an EMBL/GenBank/DDBJ whole genome shotgun (WGS) entry which is preliminary data.</text>
</comment>
<dbReference type="EMBL" id="QBLH01001616">
    <property type="protein sequence ID" value="TGZ51547.1"/>
    <property type="molecule type" value="Genomic_DNA"/>
</dbReference>
<protein>
    <submittedName>
        <fullName evidence="2">Alpha-2-macroglobulin-like protein 1</fullName>
    </submittedName>
</protein>
<organism evidence="2 3">
    <name type="scientific">Temnothorax longispinosus</name>
    <dbReference type="NCBI Taxonomy" id="300112"/>
    <lineage>
        <taxon>Eukaryota</taxon>
        <taxon>Metazoa</taxon>
        <taxon>Ecdysozoa</taxon>
        <taxon>Arthropoda</taxon>
        <taxon>Hexapoda</taxon>
        <taxon>Insecta</taxon>
        <taxon>Pterygota</taxon>
        <taxon>Neoptera</taxon>
        <taxon>Endopterygota</taxon>
        <taxon>Hymenoptera</taxon>
        <taxon>Apocrita</taxon>
        <taxon>Aculeata</taxon>
        <taxon>Formicoidea</taxon>
        <taxon>Formicidae</taxon>
        <taxon>Myrmicinae</taxon>
        <taxon>Temnothorax</taxon>
    </lineage>
</organism>
<gene>
    <name evidence="2" type="ORF">DBV15_12951</name>
</gene>
<proteinExistence type="predicted"/>
<feature type="non-terminal residue" evidence="2">
    <location>
        <position position="75"/>
    </location>
</feature>
<name>A0A4S2KU24_9HYME</name>
<dbReference type="InterPro" id="IPR050473">
    <property type="entry name" value="A2M/Complement_sys"/>
</dbReference>
<dbReference type="Gene3D" id="2.20.130.20">
    <property type="match status" value="1"/>
</dbReference>
<evidence type="ECO:0000313" key="3">
    <source>
        <dbReference type="Proteomes" id="UP000310200"/>
    </source>
</evidence>
<evidence type="ECO:0000259" key="1">
    <source>
        <dbReference type="SMART" id="SM01360"/>
    </source>
</evidence>
<dbReference type="GO" id="GO:0004866">
    <property type="term" value="F:endopeptidase inhibitor activity"/>
    <property type="evidence" value="ECO:0007669"/>
    <property type="project" value="InterPro"/>
</dbReference>
<dbReference type="Gene3D" id="2.60.40.10">
    <property type="entry name" value="Immunoglobulins"/>
    <property type="match status" value="1"/>
</dbReference>
<dbReference type="SUPFAM" id="SSF81296">
    <property type="entry name" value="E set domains"/>
    <property type="match status" value="1"/>
</dbReference>
<feature type="non-terminal residue" evidence="2">
    <location>
        <position position="1"/>
    </location>
</feature>
<dbReference type="Proteomes" id="UP000310200">
    <property type="component" value="Unassembled WGS sequence"/>
</dbReference>
<dbReference type="PANTHER" id="PTHR11412:SF171">
    <property type="entry name" value="PREGNANCY ZONE PROTEIN-LIKE PROTEIN"/>
    <property type="match status" value="1"/>
</dbReference>
<evidence type="ECO:0000313" key="2">
    <source>
        <dbReference type="EMBL" id="TGZ51547.1"/>
    </source>
</evidence>
<dbReference type="InterPro" id="IPR014756">
    <property type="entry name" value="Ig_E-set"/>
</dbReference>
<accession>A0A4S2KU24</accession>
<feature type="domain" description="Alpha-2-macroglobulin" evidence="1">
    <location>
        <begin position="2"/>
        <end position="75"/>
    </location>
</feature>
<dbReference type="Pfam" id="PF00207">
    <property type="entry name" value="A2M"/>
    <property type="match status" value="1"/>
</dbReference>
<dbReference type="SMART" id="SM01360">
    <property type="entry name" value="A2M"/>
    <property type="match status" value="1"/>
</dbReference>
<dbReference type="InterPro" id="IPR013783">
    <property type="entry name" value="Ig-like_fold"/>
</dbReference>
<dbReference type="STRING" id="300112.A0A4S2KU24"/>
<dbReference type="InterPro" id="IPR001599">
    <property type="entry name" value="Macroglobln_a2"/>
</dbReference>